<gene>
    <name evidence="7" type="ORF">SEUCBS140593_003238</name>
</gene>
<evidence type="ECO:0000259" key="6">
    <source>
        <dbReference type="PROSITE" id="PS50850"/>
    </source>
</evidence>
<feature type="transmembrane region" description="Helical" evidence="5">
    <location>
        <begin position="318"/>
        <end position="340"/>
    </location>
</feature>
<dbReference type="InterPro" id="IPR011701">
    <property type="entry name" value="MFS"/>
</dbReference>
<feature type="transmembrane region" description="Helical" evidence="5">
    <location>
        <begin position="129"/>
        <end position="151"/>
    </location>
</feature>
<feature type="transmembrane region" description="Helical" evidence="5">
    <location>
        <begin position="74"/>
        <end position="92"/>
    </location>
</feature>
<feature type="transmembrane region" description="Helical" evidence="5">
    <location>
        <begin position="458"/>
        <end position="477"/>
    </location>
</feature>
<keyword evidence="8" id="KW-1185">Reference proteome</keyword>
<proteinExistence type="predicted"/>
<feature type="transmembrane region" description="Helical" evidence="5">
    <location>
        <begin position="163"/>
        <end position="182"/>
    </location>
</feature>
<comment type="caution">
    <text evidence="7">The sequence shown here is derived from an EMBL/GenBank/DDBJ whole genome shotgun (WGS) entry which is preliminary data.</text>
</comment>
<evidence type="ECO:0000256" key="4">
    <source>
        <dbReference type="ARBA" id="ARBA00023136"/>
    </source>
</evidence>
<reference evidence="7 8" key="1">
    <citation type="submission" date="2024-01" db="EMBL/GenBank/DDBJ databases">
        <authorList>
            <person name="Allen C."/>
            <person name="Tagirdzhanova G."/>
        </authorList>
    </citation>
    <scope>NUCLEOTIDE SEQUENCE [LARGE SCALE GENOMIC DNA]</scope>
</reference>
<evidence type="ECO:0000313" key="8">
    <source>
        <dbReference type="Proteomes" id="UP001642482"/>
    </source>
</evidence>
<organism evidence="7 8">
    <name type="scientific">Sporothrix eucalyptigena</name>
    <dbReference type="NCBI Taxonomy" id="1812306"/>
    <lineage>
        <taxon>Eukaryota</taxon>
        <taxon>Fungi</taxon>
        <taxon>Dikarya</taxon>
        <taxon>Ascomycota</taxon>
        <taxon>Pezizomycotina</taxon>
        <taxon>Sordariomycetes</taxon>
        <taxon>Sordariomycetidae</taxon>
        <taxon>Ophiostomatales</taxon>
        <taxon>Ophiostomataceae</taxon>
        <taxon>Sporothrix</taxon>
    </lineage>
</organism>
<feature type="transmembrane region" description="Helical" evidence="5">
    <location>
        <begin position="429"/>
        <end position="452"/>
    </location>
</feature>
<dbReference type="Proteomes" id="UP001642482">
    <property type="component" value="Unassembled WGS sequence"/>
</dbReference>
<feature type="transmembrane region" description="Helical" evidence="5">
    <location>
        <begin position="366"/>
        <end position="385"/>
    </location>
</feature>
<feature type="transmembrane region" description="Helical" evidence="5">
    <location>
        <begin position="285"/>
        <end position="306"/>
    </location>
</feature>
<dbReference type="SUPFAM" id="SSF103473">
    <property type="entry name" value="MFS general substrate transporter"/>
    <property type="match status" value="1"/>
</dbReference>
<feature type="transmembrane region" description="Helical" evidence="5">
    <location>
        <begin position="37"/>
        <end position="58"/>
    </location>
</feature>
<dbReference type="PANTHER" id="PTHR23502:SF151">
    <property type="entry name" value="MAJOR FACILITATOR SUPERFAMILY (MFS) PROFILE DOMAIN-CONTAINING PROTEIN"/>
    <property type="match status" value="1"/>
</dbReference>
<dbReference type="InterPro" id="IPR020846">
    <property type="entry name" value="MFS_dom"/>
</dbReference>
<evidence type="ECO:0000313" key="7">
    <source>
        <dbReference type="EMBL" id="CAK7217522.1"/>
    </source>
</evidence>
<keyword evidence="3 5" id="KW-1133">Transmembrane helix</keyword>
<dbReference type="Gene3D" id="1.20.1720.10">
    <property type="entry name" value="Multidrug resistance protein D"/>
    <property type="match status" value="1"/>
</dbReference>
<dbReference type="EMBL" id="CAWUHD010000024">
    <property type="protein sequence ID" value="CAK7217522.1"/>
    <property type="molecule type" value="Genomic_DNA"/>
</dbReference>
<protein>
    <recommendedName>
        <fullName evidence="6">Major facilitator superfamily (MFS) profile domain-containing protein</fullName>
    </recommendedName>
</protein>
<dbReference type="InterPro" id="IPR036259">
    <property type="entry name" value="MFS_trans_sf"/>
</dbReference>
<sequence>MTDPAQQESSFAAAPTTAEILVVDDEPYSIFDNRQRALIVFLASVAATFSGFASNIYFPALPTLATDFSVSSELINLTVTTYLILQALAPSLWGPISDARGRRVAYIGTFCIFLGACIGLALSRNYATLIVLRGLQSAGSASTIAVGSGVVGDVSTRANRGGLMAMFQAGLLVPVAVGPIIGGALAGSSLGWRSIFWSLAIYSGVFLAFLILLLPETLRALVGNGGRDTKTLGPVARYPLRLYQKYTKIRWTPDAAAASLKSSSRKKIDVIAPLRILASKQAGPVVAFLAVYYAGWQMCITAMSTLFESDYGLSETQIGLTFIANGVGSIVGTLVTGKLLDLDYRRVTKAENSGSSVSLEKARLRLLPIFALLQCGSLVMFGWTIDRHVHIAAPIISTFITGWTAISNQAAISTYLVDVFHAGNRAAAAGASINLARCLCAAGGTTFIMPLINRIGTGLAFTVCTGIQIVALSGLAVQWRYGAVWREEVERKQKRKQETAQQNANGSV</sequence>
<comment type="subcellular location">
    <subcellularLocation>
        <location evidence="1">Membrane</location>
        <topology evidence="1">Multi-pass membrane protein</topology>
    </subcellularLocation>
</comment>
<dbReference type="PROSITE" id="PS50850">
    <property type="entry name" value="MFS"/>
    <property type="match status" value="1"/>
</dbReference>
<dbReference type="Gene3D" id="1.20.1250.20">
    <property type="entry name" value="MFS general substrate transporter like domains"/>
    <property type="match status" value="1"/>
</dbReference>
<evidence type="ECO:0000256" key="1">
    <source>
        <dbReference type="ARBA" id="ARBA00004141"/>
    </source>
</evidence>
<keyword evidence="4 5" id="KW-0472">Membrane</keyword>
<dbReference type="Pfam" id="PF07690">
    <property type="entry name" value="MFS_1"/>
    <property type="match status" value="1"/>
</dbReference>
<evidence type="ECO:0000256" key="5">
    <source>
        <dbReference type="SAM" id="Phobius"/>
    </source>
</evidence>
<evidence type="ECO:0000256" key="3">
    <source>
        <dbReference type="ARBA" id="ARBA00022989"/>
    </source>
</evidence>
<feature type="transmembrane region" description="Helical" evidence="5">
    <location>
        <begin position="194"/>
        <end position="214"/>
    </location>
</feature>
<keyword evidence="2 5" id="KW-0812">Transmembrane</keyword>
<name>A0ABP0BD54_9PEZI</name>
<evidence type="ECO:0000256" key="2">
    <source>
        <dbReference type="ARBA" id="ARBA00022692"/>
    </source>
</evidence>
<feature type="transmembrane region" description="Helical" evidence="5">
    <location>
        <begin position="391"/>
        <end position="417"/>
    </location>
</feature>
<feature type="transmembrane region" description="Helical" evidence="5">
    <location>
        <begin position="104"/>
        <end position="123"/>
    </location>
</feature>
<feature type="domain" description="Major facilitator superfamily (MFS) profile" evidence="6">
    <location>
        <begin position="39"/>
        <end position="483"/>
    </location>
</feature>
<accession>A0ABP0BD54</accession>
<dbReference type="PANTHER" id="PTHR23502">
    <property type="entry name" value="MAJOR FACILITATOR SUPERFAMILY"/>
    <property type="match status" value="1"/>
</dbReference>